<gene>
    <name evidence="2" type="ORF">GGQ22_05175</name>
</gene>
<evidence type="ECO:0000313" key="2">
    <source>
        <dbReference type="EMBL" id="MTB94467.1"/>
    </source>
</evidence>
<evidence type="ECO:0000313" key="3">
    <source>
        <dbReference type="Proteomes" id="UP000433406"/>
    </source>
</evidence>
<dbReference type="Proteomes" id="UP000433406">
    <property type="component" value="Unassembled WGS sequence"/>
</dbReference>
<feature type="region of interest" description="Disordered" evidence="1">
    <location>
        <begin position="39"/>
        <end position="58"/>
    </location>
</feature>
<reference evidence="2 3" key="1">
    <citation type="submission" date="2019-10" db="EMBL/GenBank/DDBJ databases">
        <title>Nocardioides novel species isolated from the excrement of Marmot.</title>
        <authorList>
            <person name="Zhang G."/>
        </authorList>
    </citation>
    <scope>NUCLEOTIDE SEQUENCE [LARGE SCALE GENOMIC DNA]</scope>
    <source>
        <strain evidence="3">zg-579</strain>
    </source>
</reference>
<organism evidence="2 3">
    <name type="scientific">Nocardioides marmotae</name>
    <dbReference type="NCBI Taxonomy" id="2663857"/>
    <lineage>
        <taxon>Bacteria</taxon>
        <taxon>Bacillati</taxon>
        <taxon>Actinomycetota</taxon>
        <taxon>Actinomycetes</taxon>
        <taxon>Propionibacteriales</taxon>
        <taxon>Nocardioidaceae</taxon>
        <taxon>Nocardioides</taxon>
    </lineage>
</organism>
<protein>
    <submittedName>
        <fullName evidence="2">Uncharacterized protein</fullName>
    </submittedName>
</protein>
<dbReference type="RefSeq" id="WP_154614286.1">
    <property type="nucleotide sequence ID" value="NZ_CP053660.1"/>
</dbReference>
<comment type="caution">
    <text evidence="2">The sequence shown here is derived from an EMBL/GenBank/DDBJ whole genome shotgun (WGS) entry which is preliminary data.</text>
</comment>
<dbReference type="EMBL" id="WLCI01000005">
    <property type="protein sequence ID" value="MTB94467.1"/>
    <property type="molecule type" value="Genomic_DNA"/>
</dbReference>
<sequence length="58" mass="6417">MTSWTVIWTRRALSLTMSQGRARHNARLSALECAARRREREDADQALAEASADEAASA</sequence>
<feature type="compositionally biased region" description="Low complexity" evidence="1">
    <location>
        <begin position="45"/>
        <end position="58"/>
    </location>
</feature>
<proteinExistence type="predicted"/>
<name>A0A6I3IZD3_9ACTN</name>
<dbReference type="AlphaFoldDB" id="A0A6I3IZD3"/>
<evidence type="ECO:0000256" key="1">
    <source>
        <dbReference type="SAM" id="MobiDB-lite"/>
    </source>
</evidence>
<accession>A0A6I3IZD3</accession>
<keyword evidence="3" id="KW-1185">Reference proteome</keyword>